<protein>
    <submittedName>
        <fullName evidence="2">Uncharacterized protein</fullName>
    </submittedName>
</protein>
<dbReference type="Proteomes" id="UP000000311">
    <property type="component" value="Unassembled WGS sequence"/>
</dbReference>
<dbReference type="EMBL" id="GL442346">
    <property type="protein sequence ID" value="EFN63533.1"/>
    <property type="molecule type" value="Genomic_DNA"/>
</dbReference>
<organism evidence="3">
    <name type="scientific">Camponotus floridanus</name>
    <name type="common">Florida carpenter ant</name>
    <dbReference type="NCBI Taxonomy" id="104421"/>
    <lineage>
        <taxon>Eukaryota</taxon>
        <taxon>Metazoa</taxon>
        <taxon>Ecdysozoa</taxon>
        <taxon>Arthropoda</taxon>
        <taxon>Hexapoda</taxon>
        <taxon>Insecta</taxon>
        <taxon>Pterygota</taxon>
        <taxon>Neoptera</taxon>
        <taxon>Endopterygota</taxon>
        <taxon>Hymenoptera</taxon>
        <taxon>Apocrita</taxon>
        <taxon>Aculeata</taxon>
        <taxon>Formicoidea</taxon>
        <taxon>Formicidae</taxon>
        <taxon>Formicinae</taxon>
        <taxon>Camponotus</taxon>
    </lineage>
</organism>
<accession>E2ASQ1</accession>
<feature type="compositionally biased region" description="Polar residues" evidence="1">
    <location>
        <begin position="64"/>
        <end position="74"/>
    </location>
</feature>
<gene>
    <name evidence="2" type="ORF">EAG_16426</name>
</gene>
<name>E2ASQ1_CAMFO</name>
<evidence type="ECO:0000256" key="1">
    <source>
        <dbReference type="SAM" id="MobiDB-lite"/>
    </source>
</evidence>
<evidence type="ECO:0000313" key="3">
    <source>
        <dbReference type="Proteomes" id="UP000000311"/>
    </source>
</evidence>
<dbReference type="InParanoid" id="E2ASQ1"/>
<sequence length="148" mass="17121">MALFFGDKADLMHKNAFTYAKFFKCHSMKWSRLHMSVNLSNGQSTTLNTIVKRQKQNVENNDQYFDGSISQYPKNTKRRNGMSSSNSYTPVYANREDIRYLHVSNEPDTMGLKMRQDGGALRRTKGWRENGWDGETSLSYDRAISKNC</sequence>
<feature type="region of interest" description="Disordered" evidence="1">
    <location>
        <begin position="64"/>
        <end position="88"/>
    </location>
</feature>
<evidence type="ECO:0000313" key="2">
    <source>
        <dbReference type="EMBL" id="EFN63533.1"/>
    </source>
</evidence>
<reference evidence="2 3" key="1">
    <citation type="journal article" date="2010" name="Science">
        <title>Genomic comparison of the ants Camponotus floridanus and Harpegnathos saltator.</title>
        <authorList>
            <person name="Bonasio R."/>
            <person name="Zhang G."/>
            <person name="Ye C."/>
            <person name="Mutti N.S."/>
            <person name="Fang X."/>
            <person name="Qin N."/>
            <person name="Donahue G."/>
            <person name="Yang P."/>
            <person name="Li Q."/>
            <person name="Li C."/>
            <person name="Zhang P."/>
            <person name="Huang Z."/>
            <person name="Berger S.L."/>
            <person name="Reinberg D."/>
            <person name="Wang J."/>
            <person name="Liebig J."/>
        </authorList>
    </citation>
    <scope>NUCLEOTIDE SEQUENCE [LARGE SCALE GENOMIC DNA]</scope>
    <source>
        <strain evidence="3">C129</strain>
    </source>
</reference>
<keyword evidence="3" id="KW-1185">Reference proteome</keyword>
<dbReference type="AlphaFoldDB" id="E2ASQ1"/>
<proteinExistence type="predicted"/>